<evidence type="ECO:0000313" key="3">
    <source>
        <dbReference type="Proteomes" id="UP000499080"/>
    </source>
</evidence>
<evidence type="ECO:0000256" key="1">
    <source>
        <dbReference type="SAM" id="SignalP"/>
    </source>
</evidence>
<evidence type="ECO:0000313" key="2">
    <source>
        <dbReference type="EMBL" id="GBO25221.1"/>
    </source>
</evidence>
<organism evidence="2 3">
    <name type="scientific">Araneus ventricosus</name>
    <name type="common">Orbweaver spider</name>
    <name type="synonym">Epeira ventricosa</name>
    <dbReference type="NCBI Taxonomy" id="182803"/>
    <lineage>
        <taxon>Eukaryota</taxon>
        <taxon>Metazoa</taxon>
        <taxon>Ecdysozoa</taxon>
        <taxon>Arthropoda</taxon>
        <taxon>Chelicerata</taxon>
        <taxon>Arachnida</taxon>
        <taxon>Araneae</taxon>
        <taxon>Araneomorphae</taxon>
        <taxon>Entelegynae</taxon>
        <taxon>Araneoidea</taxon>
        <taxon>Araneidae</taxon>
        <taxon>Araneus</taxon>
    </lineage>
</organism>
<proteinExistence type="predicted"/>
<protein>
    <recommendedName>
        <fullName evidence="4">Secreted protein</fullName>
    </recommendedName>
</protein>
<evidence type="ECO:0008006" key="4">
    <source>
        <dbReference type="Google" id="ProtNLM"/>
    </source>
</evidence>
<dbReference type="EMBL" id="BGPR01048203">
    <property type="protein sequence ID" value="GBO25221.1"/>
    <property type="molecule type" value="Genomic_DNA"/>
</dbReference>
<feature type="signal peptide" evidence="1">
    <location>
        <begin position="1"/>
        <end position="22"/>
    </location>
</feature>
<comment type="caution">
    <text evidence="2">The sequence shown here is derived from an EMBL/GenBank/DDBJ whole genome shotgun (WGS) entry which is preliminary data.</text>
</comment>
<accession>A0A4Y2VKQ4</accession>
<reference evidence="2 3" key="1">
    <citation type="journal article" date="2019" name="Sci. Rep.">
        <title>Orb-weaving spider Araneus ventricosus genome elucidates the spidroin gene catalogue.</title>
        <authorList>
            <person name="Kono N."/>
            <person name="Nakamura H."/>
            <person name="Ohtoshi R."/>
            <person name="Moran D.A.P."/>
            <person name="Shinohara A."/>
            <person name="Yoshida Y."/>
            <person name="Fujiwara M."/>
            <person name="Mori M."/>
            <person name="Tomita M."/>
            <person name="Arakawa K."/>
        </authorList>
    </citation>
    <scope>NUCLEOTIDE SEQUENCE [LARGE SCALE GENOMIC DNA]</scope>
</reference>
<gene>
    <name evidence="2" type="ORF">AVEN_3565_1</name>
</gene>
<keyword evidence="1" id="KW-0732">Signal</keyword>
<dbReference type="AlphaFoldDB" id="A0A4Y2VKQ4"/>
<sequence length="96" mass="10807">MVGQRIGCLLFSFICFFHISVASHPVGSPVFLFFLVEEREVGQGKISDSRELSSPKAVETYKCSNLIRSVNVDKNLLPLIILSFNTPFTKRQSRTL</sequence>
<dbReference type="Proteomes" id="UP000499080">
    <property type="component" value="Unassembled WGS sequence"/>
</dbReference>
<feature type="chain" id="PRO_5021339730" description="Secreted protein" evidence="1">
    <location>
        <begin position="23"/>
        <end position="96"/>
    </location>
</feature>
<keyword evidence="3" id="KW-1185">Reference proteome</keyword>
<name>A0A4Y2VKQ4_ARAVE</name>